<dbReference type="InterPro" id="IPR012334">
    <property type="entry name" value="Pectin_lyas_fold"/>
</dbReference>
<dbReference type="PANTHER" id="PTHR33928:SF2">
    <property type="entry name" value="PECTATE LYASE SUPERFAMILY PROTEIN DOMAIN-CONTAINING PROTEIN-RELATED"/>
    <property type="match status" value="1"/>
</dbReference>
<dbReference type="CDD" id="cd23668">
    <property type="entry name" value="GH55_beta13glucanase-like"/>
    <property type="match status" value="1"/>
</dbReference>
<dbReference type="SUPFAM" id="SSF51126">
    <property type="entry name" value="Pectin lyase-like"/>
    <property type="match status" value="2"/>
</dbReference>
<dbReference type="PANTHER" id="PTHR33928">
    <property type="entry name" value="POLYGALACTURONASE QRT3"/>
    <property type="match status" value="1"/>
</dbReference>
<feature type="domain" description="Rhamnogalacturonase A/B/Epimerase-like pectate lyase" evidence="2">
    <location>
        <begin position="564"/>
        <end position="613"/>
    </location>
</feature>
<dbReference type="InterPro" id="IPR017946">
    <property type="entry name" value="PLC-like_Pdiesterase_TIM-brl"/>
</dbReference>
<dbReference type="GO" id="GO:0004650">
    <property type="term" value="F:polygalacturonase activity"/>
    <property type="evidence" value="ECO:0007669"/>
    <property type="project" value="InterPro"/>
</dbReference>
<name>A0A9Q0AQI9_9PEZI</name>
<dbReference type="Pfam" id="PF12708">
    <property type="entry name" value="Pect-lyase_RHGA_epim"/>
    <property type="match status" value="2"/>
</dbReference>
<feature type="signal peptide" evidence="1">
    <location>
        <begin position="1"/>
        <end position="17"/>
    </location>
</feature>
<keyword evidence="1" id="KW-0732">Signal</keyword>
<reference evidence="3" key="1">
    <citation type="submission" date="2021-03" db="EMBL/GenBank/DDBJ databases">
        <title>Revisited historic fungal species revealed as producer of novel bioactive compounds through whole genome sequencing and comparative genomics.</title>
        <authorList>
            <person name="Vignolle G.A."/>
            <person name="Hochenegger N."/>
            <person name="Mach R.L."/>
            <person name="Mach-Aigner A.R."/>
            <person name="Javad Rahimi M."/>
            <person name="Salim K.A."/>
            <person name="Chan C.M."/>
            <person name="Lim L.B.L."/>
            <person name="Cai F."/>
            <person name="Druzhinina I.S."/>
            <person name="U'Ren J.M."/>
            <person name="Derntl C."/>
        </authorList>
    </citation>
    <scope>NUCLEOTIDE SEQUENCE</scope>
    <source>
        <strain evidence="3">TUCIM 5799</strain>
    </source>
</reference>
<evidence type="ECO:0000259" key="2">
    <source>
        <dbReference type="Pfam" id="PF12708"/>
    </source>
</evidence>
<evidence type="ECO:0000313" key="3">
    <source>
        <dbReference type="EMBL" id="KAI1872584.1"/>
    </source>
</evidence>
<protein>
    <recommendedName>
        <fullName evidence="2">Rhamnogalacturonase A/B/Epimerase-like pectate lyase domain-containing protein</fullName>
    </recommendedName>
</protein>
<feature type="domain" description="Rhamnogalacturonase A/B/Epimerase-like pectate lyase" evidence="2">
    <location>
        <begin position="194"/>
        <end position="425"/>
    </location>
</feature>
<dbReference type="GO" id="GO:0008081">
    <property type="term" value="F:phosphoric diester hydrolase activity"/>
    <property type="evidence" value="ECO:0007669"/>
    <property type="project" value="InterPro"/>
</dbReference>
<dbReference type="Gene3D" id="3.20.20.190">
    <property type="entry name" value="Phosphatidylinositol (PI) phosphodiesterase"/>
    <property type="match status" value="1"/>
</dbReference>
<dbReference type="PROSITE" id="PS50007">
    <property type="entry name" value="PIPLC_X_DOMAIN"/>
    <property type="match status" value="1"/>
</dbReference>
<dbReference type="Proteomes" id="UP000829685">
    <property type="component" value="Unassembled WGS sequence"/>
</dbReference>
<dbReference type="Gene3D" id="2.160.20.10">
    <property type="entry name" value="Single-stranded right-handed beta-helix, Pectin lyase-like"/>
    <property type="match status" value="2"/>
</dbReference>
<dbReference type="SUPFAM" id="SSF51695">
    <property type="entry name" value="PLC-like phosphodiesterases"/>
    <property type="match status" value="1"/>
</dbReference>
<gene>
    <name evidence="3" type="ORF">JX265_005464</name>
</gene>
<keyword evidence="4" id="KW-1185">Reference proteome</keyword>
<proteinExistence type="predicted"/>
<sequence>MFLKILTLLVLISACSALAARPDIESSHYSVRGTKLSVEQTAARDDGAPELILIQRQTNSTDDGDKPTLLGNATISDIDKARALVAEAIKQATEHNKARLAKPMRNRYTVDPSTKHGKLQNEDVAPLFNITDAIRAAAALVAEADAYEDVKNGTAVDKTIIEAKRQNTGNWWMGNLAHSGGWPWGSNPSNFKVFRNVKTDYGAAGDGVTDDTQAIINAVKDAKACGPGCYSSTTKGAIIYFPPGTYLISSTIETYYGTQFVGDAVNRPIIKASASFVGLGVISTNHYVENGGTGSDGNAKQWYINTANFYRQIRNFVIDIRAVDQNAYVAALHYQVAQATSLQFVDFICTQSSTTTQQAIYAENGSGGFMSDLTFTGGAFGIYGGNQQFTSQRLRFNNVRTAVQLIWDWGWVWKSIRVENCGTAFRLMGENGVHNTGSFMLVDSTIKAVTTAIFTFPYTGTTGDATTGITLDNVKFDGVTNGVLDGSKSYLAGSTTSIDTWVQGRVYSGTTQNNALSVPFSTPRDKTLTGGNPDNLPKAPFFEKAKPQYLNVGSGSFIHMRSACKGDGKSDDTACFQRVLNSAGSSVVYVDAGTYMISDTISVPKDIKIVGEAWSQIAAFGTAFGDVKKPKPLLRVGEPGEIGNVEMQDLIFTNKGNTPGLTFVEWNVRAESPGSAGMWDCHVRVGGAKGTDLESSNCPAKTSGTNTGCSAGSMMMHITSQASGYFENVWLWVADHNIDDPDWDNDNNFMTQCSVYVGRGLLVESTNPVWLYGTASENAVMYQYQFSKARHVYASMIQTESPYYQPNPAPPAPMKDSVGVFNNDPDYVCSGANPVGCDASWALRILESSSVTIHGAGLYSWFSTYTQACVDTMDCQDSLIQFRKNFGNVVLHNLVTIGSVNMIESDGSFIRAKDNLAVDFHPYWSQIAAYDARQVSPGICQEVDDKTWINPDIPQGDWDTLRIMEDEEQLVYFTIVNGCPYDFVFTGGNDWQLENDWSKDFITIPAGESAQFLVEMEFMTPSNKSSDTAGEAYYRIATTDKTWHVTADWVDDKDMVRNRIAYDGLSTKDVAKGNIIDLDWPSLDYDRGLTNQWVLTGSEQYGYWSSTNPPVAWMKSILPIIGDRMLKHVCMPGSHDAGMSKIDGHTGAGTASNTQTQVLDIYGQLLKGSRWFDVRPCLGNGGAQHLCHYSTVAGVSQGGNGIKVDEAIDMVNHFMRDHPGELVILDLNNDCGYDTDAGSLDYPRLTADQWAPIWKKFRDNIENPCKRYTDIDPDLTSITMNDYIGDGVGCVLTLARSIPGVSTSEADPAKGFYHSNSFPRIGDFSSTDDMRTLAEDQVAKMTMNRAIKGDGAAGNHDSFFVLHWETTISFDTLDIPIAALAAQAQSSLFWYAYHMFTPYSYPSVLYVDMLGAPFRLGLGWTQEEHLAKCQGHLVAMAMAVNLYIAGENCNIGGNKIH</sequence>
<comment type="caution">
    <text evidence="3">The sequence shown here is derived from an EMBL/GenBank/DDBJ whole genome shotgun (WGS) entry which is preliminary data.</text>
</comment>
<evidence type="ECO:0000256" key="1">
    <source>
        <dbReference type="SAM" id="SignalP"/>
    </source>
</evidence>
<dbReference type="InterPro" id="IPR011050">
    <property type="entry name" value="Pectin_lyase_fold/virulence"/>
</dbReference>
<evidence type="ECO:0000313" key="4">
    <source>
        <dbReference type="Proteomes" id="UP000829685"/>
    </source>
</evidence>
<dbReference type="GO" id="GO:0006629">
    <property type="term" value="P:lipid metabolic process"/>
    <property type="evidence" value="ECO:0007669"/>
    <property type="project" value="InterPro"/>
</dbReference>
<feature type="chain" id="PRO_5040405166" description="Rhamnogalacturonase A/B/Epimerase-like pectate lyase domain-containing protein" evidence="1">
    <location>
        <begin position="18"/>
        <end position="1457"/>
    </location>
</feature>
<dbReference type="EMBL" id="JAFIMR010000011">
    <property type="protein sequence ID" value="KAI1872584.1"/>
    <property type="molecule type" value="Genomic_DNA"/>
</dbReference>
<dbReference type="InterPro" id="IPR024535">
    <property type="entry name" value="RHGA/B-epi-like_pectate_lyase"/>
</dbReference>
<dbReference type="InterPro" id="IPR039279">
    <property type="entry name" value="QRT3-like"/>
</dbReference>
<dbReference type="PROSITE" id="PS51257">
    <property type="entry name" value="PROKAR_LIPOPROTEIN"/>
    <property type="match status" value="1"/>
</dbReference>
<accession>A0A9Q0AQI9</accession>
<organism evidence="3 4">
    <name type="scientific">Neoarthrinium moseri</name>
    <dbReference type="NCBI Taxonomy" id="1658444"/>
    <lineage>
        <taxon>Eukaryota</taxon>
        <taxon>Fungi</taxon>
        <taxon>Dikarya</taxon>
        <taxon>Ascomycota</taxon>
        <taxon>Pezizomycotina</taxon>
        <taxon>Sordariomycetes</taxon>
        <taxon>Xylariomycetidae</taxon>
        <taxon>Amphisphaeriales</taxon>
        <taxon>Apiosporaceae</taxon>
        <taxon>Neoarthrinium</taxon>
    </lineage>
</organism>